<feature type="compositionally biased region" description="Polar residues" evidence="1">
    <location>
        <begin position="193"/>
        <end position="212"/>
    </location>
</feature>
<dbReference type="Proteomes" id="UP001597189">
    <property type="component" value="Unassembled WGS sequence"/>
</dbReference>
<organism evidence="4 5">
    <name type="scientific">Levilactobacillus lanxiensis</name>
    <dbReference type="NCBI Taxonomy" id="2799568"/>
    <lineage>
        <taxon>Bacteria</taxon>
        <taxon>Bacillati</taxon>
        <taxon>Bacillota</taxon>
        <taxon>Bacilli</taxon>
        <taxon>Lactobacillales</taxon>
        <taxon>Lactobacillaceae</taxon>
        <taxon>Levilactobacillus</taxon>
    </lineage>
</organism>
<sequence length="643" mass="68352">MTKKKLGRVLLMLAALFVAGGFFNSTKRAPVAEAAVTGYGTPTPDISSFLFWYTGTGFRLQPQDEYTAAGTSKTLTTGVGYSFMDTWFNPLAYNHFQWYQSTDSGASWQSIKGATSSSLTVTPTTPGTTYYQERFGYYLFIPPFTQSMYYYSRVASVTALGDPVNATSLSVKADDNYLYNNQDNAATTNVHATPTPANATGSVTWSSSNPSLASVDKDDGTVTANKDGKSGTVTITGTIKNNDGTTKSDSVDIKIGGGLDDQTVDAGKTATFKVQGTFPSAPKSVVWYRKAPGSSTATKVASGTSLTYTTPATTSADDGASYYAEVTIASDSNSKTITTNTANLNVMFSTSPKVSITSKITDLTDNTGNTDTYLSNIVAGDNVEVSGTITDSNPDSTLQGGVLKIKVPENIGSTFFYIDDKLVNNTAKPEDNGSGGYDYYLVQGTALKSDRIDFSSQQTHKYKIDFQSLETTNTDFTTNVKVDGYDDKTAGTMLDTYQSQNLSMNFSANTLTAKAGNVTFGSLSYANVNQDIEGQVEGGGDLLAISDDRRTKTGTTITLSQATPFRTSDGSHTLDATLSYSNGSSAMPLTDKAQTVQYSGPGMTVGSLSSDHGQKLILNMASQAIYTGSYSSTLDWTITMAPS</sequence>
<accession>A0ABW4D5Y1</accession>
<feature type="chain" id="PRO_5047226788" evidence="2">
    <location>
        <begin position="25"/>
        <end position="643"/>
    </location>
</feature>
<dbReference type="InterPro" id="IPR008964">
    <property type="entry name" value="Invasin/intimin_cell_adhesion"/>
</dbReference>
<keyword evidence="2" id="KW-0732">Signal</keyword>
<dbReference type="EMBL" id="JBHTOD010000010">
    <property type="protein sequence ID" value="MFD1456329.1"/>
    <property type="molecule type" value="Genomic_DNA"/>
</dbReference>
<feature type="signal peptide" evidence="2">
    <location>
        <begin position="1"/>
        <end position="24"/>
    </location>
</feature>
<name>A0ABW4D5Y1_9LACO</name>
<evidence type="ECO:0000313" key="4">
    <source>
        <dbReference type="EMBL" id="MFD1456329.1"/>
    </source>
</evidence>
<dbReference type="InterPro" id="IPR003343">
    <property type="entry name" value="Big_2"/>
</dbReference>
<proteinExistence type="predicted"/>
<evidence type="ECO:0000256" key="1">
    <source>
        <dbReference type="SAM" id="MobiDB-lite"/>
    </source>
</evidence>
<protein>
    <submittedName>
        <fullName evidence="4">Ig-like domain-containing protein</fullName>
    </submittedName>
</protein>
<gene>
    <name evidence="4" type="ORF">ACFQ44_11735</name>
</gene>
<evidence type="ECO:0000259" key="3">
    <source>
        <dbReference type="Pfam" id="PF02368"/>
    </source>
</evidence>
<keyword evidence="5" id="KW-1185">Reference proteome</keyword>
<comment type="caution">
    <text evidence="4">The sequence shown here is derived from an EMBL/GenBank/DDBJ whole genome shotgun (WGS) entry which is preliminary data.</text>
</comment>
<evidence type="ECO:0000313" key="5">
    <source>
        <dbReference type="Proteomes" id="UP001597189"/>
    </source>
</evidence>
<evidence type="ECO:0000256" key="2">
    <source>
        <dbReference type="SAM" id="SignalP"/>
    </source>
</evidence>
<dbReference type="Pfam" id="PF02368">
    <property type="entry name" value="Big_2"/>
    <property type="match status" value="1"/>
</dbReference>
<dbReference type="Gene3D" id="2.60.40.1080">
    <property type="match status" value="1"/>
</dbReference>
<reference evidence="5" key="1">
    <citation type="journal article" date="2019" name="Int. J. Syst. Evol. Microbiol.">
        <title>The Global Catalogue of Microorganisms (GCM) 10K type strain sequencing project: providing services to taxonomists for standard genome sequencing and annotation.</title>
        <authorList>
            <consortium name="The Broad Institute Genomics Platform"/>
            <consortium name="The Broad Institute Genome Sequencing Center for Infectious Disease"/>
            <person name="Wu L."/>
            <person name="Ma J."/>
        </authorList>
    </citation>
    <scope>NUCLEOTIDE SEQUENCE [LARGE SCALE GENOMIC DNA]</scope>
    <source>
        <strain evidence="5">CCM 8979</strain>
    </source>
</reference>
<dbReference type="SUPFAM" id="SSF49373">
    <property type="entry name" value="Invasin/intimin cell-adhesion fragments"/>
    <property type="match status" value="1"/>
</dbReference>
<feature type="domain" description="BIG2" evidence="3">
    <location>
        <begin position="185"/>
        <end position="247"/>
    </location>
</feature>
<dbReference type="RefSeq" id="WP_203646439.1">
    <property type="nucleotide sequence ID" value="NZ_BOLN01000010.1"/>
</dbReference>
<feature type="region of interest" description="Disordered" evidence="1">
    <location>
        <begin position="193"/>
        <end position="214"/>
    </location>
</feature>